<dbReference type="GeneTree" id="ENSGT00390000004842"/>
<dbReference type="KEGG" id="pki:111838925"/>
<organism evidence="1 2">
    <name type="scientific">Paramormyrops kingsleyae</name>
    <dbReference type="NCBI Taxonomy" id="1676925"/>
    <lineage>
        <taxon>Eukaryota</taxon>
        <taxon>Metazoa</taxon>
        <taxon>Chordata</taxon>
        <taxon>Craniata</taxon>
        <taxon>Vertebrata</taxon>
        <taxon>Euteleostomi</taxon>
        <taxon>Actinopterygii</taxon>
        <taxon>Neopterygii</taxon>
        <taxon>Teleostei</taxon>
        <taxon>Osteoglossocephala</taxon>
        <taxon>Osteoglossomorpha</taxon>
        <taxon>Osteoglossiformes</taxon>
        <taxon>Mormyridae</taxon>
        <taxon>Paramormyrops</taxon>
    </lineage>
</organism>
<evidence type="ECO:0000313" key="2">
    <source>
        <dbReference type="Proteomes" id="UP000261540"/>
    </source>
</evidence>
<dbReference type="Pfam" id="PF05458">
    <property type="entry name" value="Siva"/>
    <property type="match status" value="1"/>
</dbReference>
<dbReference type="Ensembl" id="ENSPKIT00000042206.1">
    <property type="protein sequence ID" value="ENSPKIP00000017690.1"/>
    <property type="gene ID" value="ENSPKIG00000003502.1"/>
</dbReference>
<dbReference type="AlphaFoldDB" id="A0A3B3RIN6"/>
<dbReference type="CTD" id="10572"/>
<dbReference type="PANTHER" id="PTHR14365:SF1">
    <property type="entry name" value="APOPTOSIS REGULATORY PROTEIN SIVA"/>
    <property type="match status" value="1"/>
</dbReference>
<evidence type="ECO:0000313" key="1">
    <source>
        <dbReference type="Ensembl" id="ENSPKIP00000017690.1"/>
    </source>
</evidence>
<protein>
    <submittedName>
        <fullName evidence="1">SIVA1, apoptosis-inducing factor</fullName>
    </submittedName>
</protein>
<dbReference type="InterPro" id="IPR022773">
    <property type="entry name" value="Siva"/>
</dbReference>
<dbReference type="GeneID" id="111838925"/>
<dbReference type="GO" id="GO:0005175">
    <property type="term" value="F:CD27 receptor binding"/>
    <property type="evidence" value="ECO:0007669"/>
    <property type="project" value="TreeGrafter"/>
</dbReference>
<dbReference type="RefSeq" id="XP_023658178.1">
    <property type="nucleotide sequence ID" value="XM_023802410.2"/>
</dbReference>
<dbReference type="OrthoDB" id="60860at2759"/>
<dbReference type="GO" id="GO:0097191">
    <property type="term" value="P:extrinsic apoptotic signaling pathway"/>
    <property type="evidence" value="ECO:0007669"/>
    <property type="project" value="TreeGrafter"/>
</dbReference>
<keyword evidence="2" id="KW-1185">Reference proteome</keyword>
<reference evidence="1" key="2">
    <citation type="submission" date="2025-09" db="UniProtKB">
        <authorList>
            <consortium name="Ensembl"/>
        </authorList>
    </citation>
    <scope>IDENTIFICATION</scope>
</reference>
<accession>A0A3B3RIN6</accession>
<name>A0A3B3RIN6_9TELE</name>
<proteinExistence type="predicted"/>
<dbReference type="PANTHER" id="PTHR14365">
    <property type="entry name" value="APOPTOSIS REGULATORY PROTEIN SIVA"/>
    <property type="match status" value="1"/>
</dbReference>
<sequence length="172" mass="18691">MPKRACPFAETFSSQYKIHIGQKELNHHGVFGNKYRQEIYEKTKNLLFNGTKAVMGRIWKLETEGKASEVEMAGPGEAQAGSHGLLRGQTLIGQDGRLKRTTAAAGAPEASAVCCVCLKMAALRKPCAQCERHACPSCTRLCSGCSGVCCSVCTVVDYSERYDRVLCFDCSA</sequence>
<reference evidence="1" key="1">
    <citation type="submission" date="2025-08" db="UniProtKB">
        <authorList>
            <consortium name="Ensembl"/>
        </authorList>
    </citation>
    <scope>IDENTIFICATION</scope>
</reference>
<dbReference type="STRING" id="1676925.ENSPKIP00000017690"/>
<dbReference type="Proteomes" id="UP000261540">
    <property type="component" value="Unplaced"/>
</dbReference>